<sequence length="107" mass="11963">MSSANCCFLLISFDVCFTIQLIFGRALQIILLCLIAEEIADFVRKSNGEERFSNSKGNCELNQSKGSAEILMVLPDVLETMPRREWIQVSLHERVPPAPNGGLRPKP</sequence>
<evidence type="ECO:0000313" key="1">
    <source>
        <dbReference type="EMBL" id="CAK9134513.1"/>
    </source>
</evidence>
<dbReference type="EMBL" id="CAUOFW020000459">
    <property type="protein sequence ID" value="CAK9134513.1"/>
    <property type="molecule type" value="Genomic_DNA"/>
</dbReference>
<dbReference type="Proteomes" id="UP001642360">
    <property type="component" value="Unassembled WGS sequence"/>
</dbReference>
<gene>
    <name evidence="1" type="ORF">ILEXP_LOCUS1448</name>
</gene>
<organism evidence="1 2">
    <name type="scientific">Ilex paraguariensis</name>
    <name type="common">yerba mate</name>
    <dbReference type="NCBI Taxonomy" id="185542"/>
    <lineage>
        <taxon>Eukaryota</taxon>
        <taxon>Viridiplantae</taxon>
        <taxon>Streptophyta</taxon>
        <taxon>Embryophyta</taxon>
        <taxon>Tracheophyta</taxon>
        <taxon>Spermatophyta</taxon>
        <taxon>Magnoliopsida</taxon>
        <taxon>eudicotyledons</taxon>
        <taxon>Gunneridae</taxon>
        <taxon>Pentapetalae</taxon>
        <taxon>asterids</taxon>
        <taxon>campanulids</taxon>
        <taxon>Aquifoliales</taxon>
        <taxon>Aquifoliaceae</taxon>
        <taxon>Ilex</taxon>
    </lineage>
</organism>
<proteinExistence type="predicted"/>
<dbReference type="AlphaFoldDB" id="A0ABC8QPP8"/>
<accession>A0ABC8QPP8</accession>
<name>A0ABC8QPP8_9AQUA</name>
<reference evidence="1 2" key="1">
    <citation type="submission" date="2024-02" db="EMBL/GenBank/DDBJ databases">
        <authorList>
            <person name="Vignale AGUSTIN F."/>
            <person name="Sosa J E."/>
            <person name="Modenutti C."/>
        </authorList>
    </citation>
    <scope>NUCLEOTIDE SEQUENCE [LARGE SCALE GENOMIC DNA]</scope>
</reference>
<keyword evidence="2" id="KW-1185">Reference proteome</keyword>
<protein>
    <submittedName>
        <fullName evidence="1">Uncharacterized protein</fullName>
    </submittedName>
</protein>
<comment type="caution">
    <text evidence="1">The sequence shown here is derived from an EMBL/GenBank/DDBJ whole genome shotgun (WGS) entry which is preliminary data.</text>
</comment>
<evidence type="ECO:0000313" key="2">
    <source>
        <dbReference type="Proteomes" id="UP001642360"/>
    </source>
</evidence>